<gene>
    <name evidence="1" type="ORF">HOLleu_11370</name>
</gene>
<organism evidence="1 2">
    <name type="scientific">Holothuria leucospilota</name>
    <name type="common">Black long sea cucumber</name>
    <name type="synonym">Mertensiothuria leucospilota</name>
    <dbReference type="NCBI Taxonomy" id="206669"/>
    <lineage>
        <taxon>Eukaryota</taxon>
        <taxon>Metazoa</taxon>
        <taxon>Echinodermata</taxon>
        <taxon>Eleutherozoa</taxon>
        <taxon>Echinozoa</taxon>
        <taxon>Holothuroidea</taxon>
        <taxon>Aspidochirotacea</taxon>
        <taxon>Aspidochirotida</taxon>
        <taxon>Holothuriidae</taxon>
        <taxon>Holothuria</taxon>
    </lineage>
</organism>
<dbReference type="AlphaFoldDB" id="A0A9Q1CGF8"/>
<dbReference type="EMBL" id="JAIZAY010000004">
    <property type="protein sequence ID" value="KAJ8044029.1"/>
    <property type="molecule type" value="Genomic_DNA"/>
</dbReference>
<evidence type="ECO:0000313" key="1">
    <source>
        <dbReference type="EMBL" id="KAJ8044029.1"/>
    </source>
</evidence>
<dbReference type="OrthoDB" id="8883818at2759"/>
<dbReference type="Proteomes" id="UP001152320">
    <property type="component" value="Chromosome 4"/>
</dbReference>
<name>A0A9Q1CGF8_HOLLE</name>
<keyword evidence="2" id="KW-1185">Reference proteome</keyword>
<dbReference type="Gene3D" id="2.120.10.30">
    <property type="entry name" value="TolB, C-terminal domain"/>
    <property type="match status" value="1"/>
</dbReference>
<comment type="caution">
    <text evidence="1">The sequence shown here is derived from an EMBL/GenBank/DDBJ whole genome shotgun (WGS) entry which is preliminary data.</text>
</comment>
<protein>
    <submittedName>
        <fullName evidence="1">Uncharacterized protein</fullName>
    </submittedName>
</protein>
<reference evidence="1" key="1">
    <citation type="submission" date="2021-10" db="EMBL/GenBank/DDBJ databases">
        <title>Tropical sea cucumber genome reveals ecological adaptation and Cuvierian tubules defense mechanism.</title>
        <authorList>
            <person name="Chen T."/>
        </authorList>
    </citation>
    <scope>NUCLEOTIDE SEQUENCE</scope>
    <source>
        <strain evidence="1">Nanhai2018</strain>
        <tissue evidence="1">Muscle</tissue>
    </source>
</reference>
<dbReference type="SUPFAM" id="SSF101898">
    <property type="entry name" value="NHL repeat"/>
    <property type="match status" value="1"/>
</dbReference>
<proteinExistence type="predicted"/>
<dbReference type="InterPro" id="IPR011042">
    <property type="entry name" value="6-blade_b-propeller_TolB-like"/>
</dbReference>
<accession>A0A9Q1CGF8</accession>
<evidence type="ECO:0000313" key="2">
    <source>
        <dbReference type="Proteomes" id="UP001152320"/>
    </source>
</evidence>
<sequence length="228" mass="26354">MKGTCTRAYRLCAYLSEFKLATVCWYNEIGVFDVRDYSYIKKNIHDVISSWSTYGFVWCVTTNPVNNHILVGKHGFRDVYVFDDQLNYYHTLTLPEIIHYPSDMAFSEGKLLFCLQTERKAYVFTLEGQEAKVTYELTEPDCDQDDWAPLSVCADRKGLIYILWKKYNSVAAQKSVVTQYTQNGHKLLISKQIDDNDASFIATVKTGMTEKLLVGTQSSRKLYMYSLR</sequence>